<evidence type="ECO:0000313" key="1">
    <source>
        <dbReference type="EMBL" id="QHT00507.1"/>
    </source>
</evidence>
<organism evidence="1">
    <name type="scientific">viral metagenome</name>
    <dbReference type="NCBI Taxonomy" id="1070528"/>
    <lineage>
        <taxon>unclassified sequences</taxon>
        <taxon>metagenomes</taxon>
        <taxon>organismal metagenomes</taxon>
    </lineage>
</organism>
<accession>A0A6C0C826</accession>
<sequence length="56" mass="6561">MNTKSINTFACSEERSFIGDGKKMENLFVDIRVYHYDIQIERLLTSGCSIIIFLWI</sequence>
<name>A0A6C0C826_9ZZZZ</name>
<protein>
    <submittedName>
        <fullName evidence="1">Uncharacterized protein</fullName>
    </submittedName>
</protein>
<reference evidence="1" key="1">
    <citation type="journal article" date="2020" name="Nature">
        <title>Giant virus diversity and host interactions through global metagenomics.</title>
        <authorList>
            <person name="Schulz F."/>
            <person name="Roux S."/>
            <person name="Paez-Espino D."/>
            <person name="Jungbluth S."/>
            <person name="Walsh D.A."/>
            <person name="Denef V.J."/>
            <person name="McMahon K.D."/>
            <person name="Konstantinidis K.T."/>
            <person name="Eloe-Fadrosh E.A."/>
            <person name="Kyrpides N.C."/>
            <person name="Woyke T."/>
        </authorList>
    </citation>
    <scope>NUCLEOTIDE SEQUENCE</scope>
    <source>
        <strain evidence="1">GVMAG-M-3300020192-26</strain>
    </source>
</reference>
<dbReference type="EMBL" id="MN739356">
    <property type="protein sequence ID" value="QHT00507.1"/>
    <property type="molecule type" value="Genomic_DNA"/>
</dbReference>
<proteinExistence type="predicted"/>
<dbReference type="AlphaFoldDB" id="A0A6C0C826"/>